<dbReference type="InterPro" id="IPR011161">
    <property type="entry name" value="MHC_I-like_Ag-recog"/>
</dbReference>
<reference evidence="5" key="1">
    <citation type="submission" date="2021-05" db="EMBL/GenBank/DDBJ databases">
        <authorList>
            <person name="Tigano A."/>
        </authorList>
    </citation>
    <scope>NUCLEOTIDE SEQUENCE</scope>
</reference>
<proteinExistence type="inferred from homology"/>
<accession>A0A8S4AKT9</accession>
<dbReference type="GO" id="GO:0006955">
    <property type="term" value="P:immune response"/>
    <property type="evidence" value="ECO:0007669"/>
    <property type="project" value="TreeGrafter"/>
</dbReference>
<name>A0A8S4AKT9_9TELE</name>
<organism evidence="5 6">
    <name type="scientific">Menidia menidia</name>
    <name type="common">Atlantic silverside</name>
    <dbReference type="NCBI Taxonomy" id="238744"/>
    <lineage>
        <taxon>Eukaryota</taxon>
        <taxon>Metazoa</taxon>
        <taxon>Chordata</taxon>
        <taxon>Craniata</taxon>
        <taxon>Vertebrata</taxon>
        <taxon>Euteleostomi</taxon>
        <taxon>Actinopterygii</taxon>
        <taxon>Neopterygii</taxon>
        <taxon>Teleostei</taxon>
        <taxon>Neoteleostei</taxon>
        <taxon>Acanthomorphata</taxon>
        <taxon>Ovalentaria</taxon>
        <taxon>Atherinomorphae</taxon>
        <taxon>Atheriniformes</taxon>
        <taxon>Atherinopsidae</taxon>
        <taxon>Menidiinae</taxon>
        <taxon>Menidia</taxon>
    </lineage>
</organism>
<sequence>MKPYMFLLLLGIHKVVTVYHSLKYFYTASSGVSHFPEFVAVVLVDDIEILRYDSKITKATPKQDWVIRVEQDHPLFLQNSTESFRVAEEVYKKNIDIAKQRFNKTEGTHILQMMTGCEWDESDGITYGNLQFGYDGEDFIAFDLRTERWITSRPQAHSTRAKWDRDQEDRAYRKKYLTQTCVEWLRTYLMYGKSVLMRTGTGTLWTLS</sequence>
<evidence type="ECO:0000313" key="5">
    <source>
        <dbReference type="EMBL" id="CAG5889080.1"/>
    </source>
</evidence>
<keyword evidence="3" id="KW-0732">Signal</keyword>
<dbReference type="InterPro" id="IPR050208">
    <property type="entry name" value="MHC_class-I_related"/>
</dbReference>
<protein>
    <submittedName>
        <fullName evidence="5">(Atlantic silverside) hypothetical protein</fullName>
    </submittedName>
</protein>
<evidence type="ECO:0000259" key="4">
    <source>
        <dbReference type="Pfam" id="PF00129"/>
    </source>
</evidence>
<dbReference type="GO" id="GO:0005615">
    <property type="term" value="C:extracellular space"/>
    <property type="evidence" value="ECO:0007669"/>
    <property type="project" value="TreeGrafter"/>
</dbReference>
<dbReference type="SUPFAM" id="SSF54452">
    <property type="entry name" value="MHC antigen-recognition domain"/>
    <property type="match status" value="1"/>
</dbReference>
<dbReference type="PANTHER" id="PTHR16675">
    <property type="entry name" value="MHC CLASS I-RELATED"/>
    <property type="match status" value="1"/>
</dbReference>
<keyword evidence="6" id="KW-1185">Reference proteome</keyword>
<dbReference type="OrthoDB" id="8936120at2759"/>
<dbReference type="Proteomes" id="UP000677803">
    <property type="component" value="Unassembled WGS sequence"/>
</dbReference>
<evidence type="ECO:0000256" key="2">
    <source>
        <dbReference type="RuleBase" id="RU004439"/>
    </source>
</evidence>
<keyword evidence="1" id="KW-0325">Glycoprotein</keyword>
<gene>
    <name evidence="5" type="ORF">MMEN_LOCUS6170</name>
</gene>
<dbReference type="InterPro" id="IPR037055">
    <property type="entry name" value="MHC_I-like_Ag-recog_sf"/>
</dbReference>
<dbReference type="EMBL" id="CAJRST010005557">
    <property type="protein sequence ID" value="CAG5889080.1"/>
    <property type="molecule type" value="Genomic_DNA"/>
</dbReference>
<dbReference type="PRINTS" id="PR01638">
    <property type="entry name" value="MHCCLASSI"/>
</dbReference>
<comment type="caution">
    <text evidence="5">The sequence shown here is derived from an EMBL/GenBank/DDBJ whole genome shotgun (WGS) entry which is preliminary data.</text>
</comment>
<evidence type="ECO:0000256" key="3">
    <source>
        <dbReference type="SAM" id="SignalP"/>
    </source>
</evidence>
<dbReference type="FunFam" id="3.30.500.10:FF:000001">
    <property type="entry name" value="H-2 class I histocompatibility antigen, alpha chain"/>
    <property type="match status" value="1"/>
</dbReference>
<evidence type="ECO:0000313" key="6">
    <source>
        <dbReference type="Proteomes" id="UP000677803"/>
    </source>
</evidence>
<dbReference type="AlphaFoldDB" id="A0A8S4AKT9"/>
<feature type="chain" id="PRO_5035910725" evidence="3">
    <location>
        <begin position="18"/>
        <end position="208"/>
    </location>
</feature>
<dbReference type="InterPro" id="IPR011162">
    <property type="entry name" value="MHC_I/II-like_Ag-recog"/>
</dbReference>
<dbReference type="GO" id="GO:0009897">
    <property type="term" value="C:external side of plasma membrane"/>
    <property type="evidence" value="ECO:0007669"/>
    <property type="project" value="TreeGrafter"/>
</dbReference>
<dbReference type="PANTHER" id="PTHR16675:SF237">
    <property type="entry name" value="MHC CLASS I ANTIGEN TRANSCRIPT VARIANT 1-RELATED"/>
    <property type="match status" value="1"/>
</dbReference>
<dbReference type="Pfam" id="PF00129">
    <property type="entry name" value="MHC_I"/>
    <property type="match status" value="1"/>
</dbReference>
<comment type="similarity">
    <text evidence="2">Belongs to the MHC class I family.</text>
</comment>
<dbReference type="Gene3D" id="3.30.500.10">
    <property type="entry name" value="MHC class I-like antigen recognition-like"/>
    <property type="match status" value="1"/>
</dbReference>
<evidence type="ECO:0000256" key="1">
    <source>
        <dbReference type="ARBA" id="ARBA00023180"/>
    </source>
</evidence>
<feature type="signal peptide" evidence="3">
    <location>
        <begin position="1"/>
        <end position="17"/>
    </location>
</feature>
<dbReference type="InterPro" id="IPR001039">
    <property type="entry name" value="MHC_I_a_a1/a2"/>
</dbReference>
<feature type="domain" description="MHC class I-like antigen recognition-like" evidence="4">
    <location>
        <begin position="20"/>
        <end position="196"/>
    </location>
</feature>